<dbReference type="SUPFAM" id="SSF53448">
    <property type="entry name" value="Nucleotide-diphospho-sugar transferases"/>
    <property type="match status" value="1"/>
</dbReference>
<protein>
    <recommendedName>
        <fullName evidence="2">Galactosyltransferase C-terminal domain-containing protein</fullName>
    </recommendedName>
</protein>
<gene>
    <name evidence="3" type="ORF">A4R43_36645</name>
</gene>
<evidence type="ECO:0000313" key="3">
    <source>
        <dbReference type="EMBL" id="AXB47300.1"/>
    </source>
</evidence>
<evidence type="ECO:0000313" key="4">
    <source>
        <dbReference type="Proteomes" id="UP000250434"/>
    </source>
</evidence>
<organism evidence="3 4">
    <name type="scientific">Amycolatopsis albispora</name>
    <dbReference type="NCBI Taxonomy" id="1804986"/>
    <lineage>
        <taxon>Bacteria</taxon>
        <taxon>Bacillati</taxon>
        <taxon>Actinomycetota</taxon>
        <taxon>Actinomycetes</taxon>
        <taxon>Pseudonocardiales</taxon>
        <taxon>Pseudonocardiaceae</taxon>
        <taxon>Amycolatopsis</taxon>
    </lineage>
</organism>
<dbReference type="AlphaFoldDB" id="A0A344LGX6"/>
<dbReference type="Proteomes" id="UP000250434">
    <property type="component" value="Chromosome"/>
</dbReference>
<sequence>MSIAVIIPWGTDHGQRERVWTKLRAEWELTGLDLIVAADPLFRRPTNAESGIDRHPFSVGRAINNAARLAPPEYDRFMLWGADQLPDPGAIAWTAELMERHGLDWAFPYNSSAMLSGEDTERYLAGEPVEWVTQTTGCVMPGLMLITRSAFDKVGGFDERYQGWGWEDVDLMNRLCRDVHPYRSEFYSGPLRGLWHDNEGHAFRDDTSEANPNTRLYLDTWVRGR</sequence>
<dbReference type="Gene3D" id="3.90.550.10">
    <property type="entry name" value="Spore Coat Polysaccharide Biosynthesis Protein SpsA, Chain A"/>
    <property type="match status" value="1"/>
</dbReference>
<proteinExistence type="predicted"/>
<accession>A0A344LGX6</accession>
<dbReference type="RefSeq" id="WP_113696355.1">
    <property type="nucleotide sequence ID" value="NZ_CP015163.1"/>
</dbReference>
<keyword evidence="4" id="KW-1185">Reference proteome</keyword>
<dbReference type="EMBL" id="CP015163">
    <property type="protein sequence ID" value="AXB47300.1"/>
    <property type="molecule type" value="Genomic_DNA"/>
</dbReference>
<dbReference type="InterPro" id="IPR029044">
    <property type="entry name" value="Nucleotide-diphossugar_trans"/>
</dbReference>
<name>A0A344LGX6_9PSEU</name>
<evidence type="ECO:0000256" key="1">
    <source>
        <dbReference type="ARBA" id="ARBA00022679"/>
    </source>
</evidence>
<dbReference type="KEGG" id="aab:A4R43_36645"/>
<dbReference type="InterPro" id="IPR027791">
    <property type="entry name" value="Galactosyl_T_C"/>
</dbReference>
<dbReference type="Pfam" id="PF02709">
    <property type="entry name" value="Glyco_transf_7C"/>
    <property type="match status" value="1"/>
</dbReference>
<dbReference type="OrthoDB" id="4120491at2"/>
<keyword evidence="1" id="KW-0808">Transferase</keyword>
<evidence type="ECO:0000259" key="2">
    <source>
        <dbReference type="Pfam" id="PF02709"/>
    </source>
</evidence>
<feature type="domain" description="Galactosyltransferase C-terminal" evidence="2">
    <location>
        <begin position="130"/>
        <end position="176"/>
    </location>
</feature>
<reference evidence="3 4" key="1">
    <citation type="submission" date="2016-04" db="EMBL/GenBank/DDBJ databases">
        <title>Complete genome sequence and analysis of deep-sea sediment isolate, Amycolatopsis sp. WP1.</title>
        <authorList>
            <person name="Wang H."/>
            <person name="Chen S."/>
            <person name="Wu Q."/>
        </authorList>
    </citation>
    <scope>NUCLEOTIDE SEQUENCE [LARGE SCALE GENOMIC DNA]</scope>
    <source>
        <strain evidence="3 4">WP1</strain>
    </source>
</reference>
<dbReference type="GO" id="GO:0016740">
    <property type="term" value="F:transferase activity"/>
    <property type="evidence" value="ECO:0007669"/>
    <property type="project" value="UniProtKB-KW"/>
</dbReference>